<feature type="compositionally biased region" description="Acidic residues" evidence="1">
    <location>
        <begin position="1"/>
        <end position="13"/>
    </location>
</feature>
<keyword evidence="3" id="KW-1185">Reference proteome</keyword>
<feature type="region of interest" description="Disordered" evidence="1">
    <location>
        <begin position="1"/>
        <end position="26"/>
    </location>
</feature>
<evidence type="ECO:0000313" key="3">
    <source>
        <dbReference type="Proteomes" id="UP000078492"/>
    </source>
</evidence>
<evidence type="ECO:0000313" key="2">
    <source>
        <dbReference type="EMBL" id="KYN13088.1"/>
    </source>
</evidence>
<organism evidence="2 3">
    <name type="scientific">Trachymyrmex cornetzi</name>
    <dbReference type="NCBI Taxonomy" id="471704"/>
    <lineage>
        <taxon>Eukaryota</taxon>
        <taxon>Metazoa</taxon>
        <taxon>Ecdysozoa</taxon>
        <taxon>Arthropoda</taxon>
        <taxon>Hexapoda</taxon>
        <taxon>Insecta</taxon>
        <taxon>Pterygota</taxon>
        <taxon>Neoptera</taxon>
        <taxon>Endopterygota</taxon>
        <taxon>Hymenoptera</taxon>
        <taxon>Apocrita</taxon>
        <taxon>Aculeata</taxon>
        <taxon>Formicoidea</taxon>
        <taxon>Formicidae</taxon>
        <taxon>Myrmicinae</taxon>
        <taxon>Trachymyrmex</taxon>
    </lineage>
</organism>
<evidence type="ECO:0000256" key="1">
    <source>
        <dbReference type="SAM" id="MobiDB-lite"/>
    </source>
</evidence>
<reference evidence="2 3" key="1">
    <citation type="submission" date="2015-09" db="EMBL/GenBank/DDBJ databases">
        <title>Trachymyrmex cornetzi WGS genome.</title>
        <authorList>
            <person name="Nygaard S."/>
            <person name="Hu H."/>
            <person name="Boomsma J."/>
            <person name="Zhang G."/>
        </authorList>
    </citation>
    <scope>NUCLEOTIDE SEQUENCE [LARGE SCALE GENOMIC DNA]</scope>
    <source>
        <strain evidence="2">Tcor2-1</strain>
        <tissue evidence="2">Whole body</tissue>
    </source>
</reference>
<protein>
    <submittedName>
        <fullName evidence="2">Uncharacterized protein</fullName>
    </submittedName>
</protein>
<accession>A0A195DJM8</accession>
<dbReference type="EMBL" id="KQ980794">
    <property type="protein sequence ID" value="KYN13088.1"/>
    <property type="molecule type" value="Genomic_DNA"/>
</dbReference>
<sequence length="100" mass="11285">MNREEGEEEEEEKEGERGRRGPTNFSHPVWTQLGLAFHRASLDARFSSRALRCGPPPNSTAIEGEKNRNCDSVSLFPLCATPFPPSSRLLARSRFIRRAN</sequence>
<dbReference type="AlphaFoldDB" id="A0A195DJM8"/>
<name>A0A195DJM8_9HYME</name>
<proteinExistence type="predicted"/>
<gene>
    <name evidence="2" type="ORF">ALC57_14771</name>
</gene>
<dbReference type="Proteomes" id="UP000078492">
    <property type="component" value="Unassembled WGS sequence"/>
</dbReference>